<dbReference type="STRING" id="1419482.SAMN05444266_101720"/>
<dbReference type="Pfam" id="PF14054">
    <property type="entry name" value="DUF4249"/>
    <property type="match status" value="1"/>
</dbReference>
<dbReference type="EMBL" id="FRBL01000001">
    <property type="protein sequence ID" value="SHK95805.1"/>
    <property type="molecule type" value="Genomic_DNA"/>
</dbReference>
<dbReference type="AlphaFoldDB" id="A0A1M6WQK9"/>
<evidence type="ECO:0000313" key="1">
    <source>
        <dbReference type="EMBL" id="SHK95805.1"/>
    </source>
</evidence>
<evidence type="ECO:0008006" key="3">
    <source>
        <dbReference type="Google" id="ProtNLM"/>
    </source>
</evidence>
<dbReference type="InterPro" id="IPR025345">
    <property type="entry name" value="DUF4249"/>
</dbReference>
<reference evidence="1 2" key="1">
    <citation type="submission" date="2016-11" db="EMBL/GenBank/DDBJ databases">
        <authorList>
            <person name="Jaros S."/>
            <person name="Januszkiewicz K."/>
            <person name="Wedrychowicz H."/>
        </authorList>
    </citation>
    <scope>NUCLEOTIDE SEQUENCE [LARGE SCALE GENOMIC DNA]</scope>
    <source>
        <strain evidence="1 2">DSM 27406</strain>
    </source>
</reference>
<protein>
    <recommendedName>
        <fullName evidence="3">DUF4249 domain-containing protein</fullName>
    </recommendedName>
</protein>
<name>A0A1M6WQK9_9BACT</name>
<dbReference type="RefSeq" id="WP_073078064.1">
    <property type="nucleotide sequence ID" value="NZ_FRBL01000001.1"/>
</dbReference>
<keyword evidence="2" id="KW-1185">Reference proteome</keyword>
<accession>A0A1M6WQK9</accession>
<evidence type="ECO:0000313" key="2">
    <source>
        <dbReference type="Proteomes" id="UP000184420"/>
    </source>
</evidence>
<proteinExistence type="predicted"/>
<sequence>MKKLVFFIYAFALVILWCSCEKRVNIEIAYDGDKLVMNTFIQPDSLIYVRVTRSVPVSVYDETAFKEEAGAQVNIAASDGSVLPVVLQTIAGRRFFVSGMPAKAGLQYNISAASSGLQAVSAYDTLPAAPQARDGSAQKSSTRIKFILKDHPGTGNYYRLRVFTVENNAAKSALLFRLDPAFNNNLIDIIANGNSTSLIMDDSRFDGRELTFVLQTQDPINQSDSLMVEVTALTHNAWSYLRTVALQQGNSGVIVSEPIRVFSNVLNGYGIVAGINTKQLVFKVD</sequence>
<dbReference type="OrthoDB" id="1115009at2"/>
<dbReference type="Proteomes" id="UP000184420">
    <property type="component" value="Unassembled WGS sequence"/>
</dbReference>
<organism evidence="1 2">
    <name type="scientific">Chitinophaga jiangningensis</name>
    <dbReference type="NCBI Taxonomy" id="1419482"/>
    <lineage>
        <taxon>Bacteria</taxon>
        <taxon>Pseudomonadati</taxon>
        <taxon>Bacteroidota</taxon>
        <taxon>Chitinophagia</taxon>
        <taxon>Chitinophagales</taxon>
        <taxon>Chitinophagaceae</taxon>
        <taxon>Chitinophaga</taxon>
    </lineage>
</organism>
<dbReference type="PROSITE" id="PS51257">
    <property type="entry name" value="PROKAR_LIPOPROTEIN"/>
    <property type="match status" value="1"/>
</dbReference>
<gene>
    <name evidence="1" type="ORF">SAMN05444266_101720</name>
</gene>